<sequence length="144" mass="15422">MAVSGSSDIDIDATPEQVLDAIAAVEDLPERSGSHQSAEVESRHPDGRPNRVRAKVSAAGMSDEEVTDYTWDEPGSVSWTLVSSSFQSKQNGAYTLTPSGSGTHVHLDLEVDVKVPLPGFILKRVLKGALDTGTKGLKKYVESR</sequence>
<dbReference type="AlphaFoldDB" id="A0A5C8NI48"/>
<dbReference type="CDD" id="cd07819">
    <property type="entry name" value="SRPBCC_2"/>
    <property type="match status" value="1"/>
</dbReference>
<dbReference type="Proteomes" id="UP000321571">
    <property type="component" value="Unassembled WGS sequence"/>
</dbReference>
<reference evidence="2 3" key="1">
    <citation type="submission" date="2019-06" db="EMBL/GenBank/DDBJ databases">
        <title>Aeromicrobium sp. nov., isolated from a maize field.</title>
        <authorList>
            <person name="Lin S.-Y."/>
            <person name="Tsai C.-F."/>
            <person name="Young C.-C."/>
        </authorList>
    </citation>
    <scope>NUCLEOTIDE SEQUENCE [LARGE SCALE GENOMIC DNA]</scope>
    <source>
        <strain evidence="2 3">CC-CFT486</strain>
    </source>
</reference>
<dbReference type="EMBL" id="VDUX01000004">
    <property type="protein sequence ID" value="TXL60830.1"/>
    <property type="molecule type" value="Genomic_DNA"/>
</dbReference>
<name>A0A5C8NI48_9ACTN</name>
<dbReference type="InterPro" id="IPR023393">
    <property type="entry name" value="START-like_dom_sf"/>
</dbReference>
<feature type="compositionally biased region" description="Basic and acidic residues" evidence="1">
    <location>
        <begin position="28"/>
        <end position="49"/>
    </location>
</feature>
<proteinExistence type="predicted"/>
<dbReference type="InterPro" id="IPR019587">
    <property type="entry name" value="Polyketide_cyclase/dehydratase"/>
</dbReference>
<accession>A0A5C8NI48</accession>
<keyword evidence="3" id="KW-1185">Reference proteome</keyword>
<feature type="region of interest" description="Disordered" evidence="1">
    <location>
        <begin position="25"/>
        <end position="63"/>
    </location>
</feature>
<dbReference type="Pfam" id="PF10604">
    <property type="entry name" value="Polyketide_cyc2"/>
    <property type="match status" value="1"/>
</dbReference>
<protein>
    <submittedName>
        <fullName evidence="2">SRPBCC family protein</fullName>
    </submittedName>
</protein>
<evidence type="ECO:0000313" key="3">
    <source>
        <dbReference type="Proteomes" id="UP000321571"/>
    </source>
</evidence>
<organism evidence="2 3">
    <name type="scientific">Aeromicrobium terrae</name>
    <dbReference type="NCBI Taxonomy" id="2498846"/>
    <lineage>
        <taxon>Bacteria</taxon>
        <taxon>Bacillati</taxon>
        <taxon>Actinomycetota</taxon>
        <taxon>Actinomycetes</taxon>
        <taxon>Propionibacteriales</taxon>
        <taxon>Nocardioidaceae</taxon>
        <taxon>Aeromicrobium</taxon>
    </lineage>
</organism>
<dbReference type="OrthoDB" id="4730534at2"/>
<gene>
    <name evidence="2" type="ORF">FHP06_10425</name>
</gene>
<comment type="caution">
    <text evidence="2">The sequence shown here is derived from an EMBL/GenBank/DDBJ whole genome shotgun (WGS) entry which is preliminary data.</text>
</comment>
<evidence type="ECO:0000313" key="2">
    <source>
        <dbReference type="EMBL" id="TXL60830.1"/>
    </source>
</evidence>
<dbReference type="PANTHER" id="PTHR39683">
    <property type="entry name" value="CONSERVED PROTEIN TB16.3"/>
    <property type="match status" value="1"/>
</dbReference>
<dbReference type="PANTHER" id="PTHR39683:SF4">
    <property type="entry name" value="COENZYME Q-BINDING PROTEIN COQ10 START DOMAIN-CONTAINING PROTEIN"/>
    <property type="match status" value="1"/>
</dbReference>
<evidence type="ECO:0000256" key="1">
    <source>
        <dbReference type="SAM" id="MobiDB-lite"/>
    </source>
</evidence>
<dbReference type="SUPFAM" id="SSF55961">
    <property type="entry name" value="Bet v1-like"/>
    <property type="match status" value="1"/>
</dbReference>
<dbReference type="RefSeq" id="WP_147686485.1">
    <property type="nucleotide sequence ID" value="NZ_VDUX01000004.1"/>
</dbReference>
<dbReference type="Gene3D" id="3.30.530.20">
    <property type="match status" value="1"/>
</dbReference>